<dbReference type="VEuPathDB" id="FungiDB:FUN_007075"/>
<evidence type="ECO:0000256" key="1">
    <source>
        <dbReference type="SAM" id="MobiDB-lite"/>
    </source>
</evidence>
<organism evidence="2 3">
    <name type="scientific">Rhizophagus irregularis</name>
    <dbReference type="NCBI Taxonomy" id="588596"/>
    <lineage>
        <taxon>Eukaryota</taxon>
        <taxon>Fungi</taxon>
        <taxon>Fungi incertae sedis</taxon>
        <taxon>Mucoromycota</taxon>
        <taxon>Glomeromycotina</taxon>
        <taxon>Glomeromycetes</taxon>
        <taxon>Glomerales</taxon>
        <taxon>Glomeraceae</taxon>
        <taxon>Rhizophagus</taxon>
    </lineage>
</organism>
<feature type="region of interest" description="Disordered" evidence="1">
    <location>
        <begin position="223"/>
        <end position="249"/>
    </location>
</feature>
<feature type="compositionally biased region" description="Polar residues" evidence="1">
    <location>
        <begin position="47"/>
        <end position="63"/>
    </location>
</feature>
<evidence type="ECO:0000313" key="2">
    <source>
        <dbReference type="EMBL" id="PKY56712.1"/>
    </source>
</evidence>
<accession>A0A2I1HCV5</accession>
<proteinExistence type="predicted"/>
<name>A0A2I1HCV5_9GLOM</name>
<feature type="compositionally biased region" description="Basic and acidic residues" evidence="1">
    <location>
        <begin position="223"/>
        <end position="232"/>
    </location>
</feature>
<feature type="compositionally biased region" description="Basic residues" evidence="1">
    <location>
        <begin position="233"/>
        <end position="249"/>
    </location>
</feature>
<protein>
    <submittedName>
        <fullName evidence="2">Uncharacterized protein</fullName>
    </submittedName>
</protein>
<gene>
    <name evidence="2" type="ORF">RhiirA4_477194</name>
</gene>
<comment type="caution">
    <text evidence="2">The sequence shown here is derived from an EMBL/GenBank/DDBJ whole genome shotgun (WGS) entry which is preliminary data.</text>
</comment>
<dbReference type="Proteomes" id="UP000234323">
    <property type="component" value="Unassembled WGS sequence"/>
</dbReference>
<feature type="compositionally biased region" description="Basic and acidic residues" evidence="1">
    <location>
        <begin position="26"/>
        <end position="46"/>
    </location>
</feature>
<dbReference type="VEuPathDB" id="FungiDB:RhiirA1_454444"/>
<feature type="compositionally biased region" description="Basic and acidic residues" evidence="1">
    <location>
        <begin position="75"/>
        <end position="87"/>
    </location>
</feature>
<keyword evidence="3" id="KW-1185">Reference proteome</keyword>
<dbReference type="AlphaFoldDB" id="A0A2I1HCV5"/>
<sequence length="393" mass="45928">MRLKNTRNIIAPISISSALREQIKRLEDTGNGNERSDNESSDHDTSEQNQPASTRYYRSSNSVDGEAITPSKAHRNNDYRERSRYLHSDTPSRPLGNIDNRRERHSATTISIRSSSEESTESSSKDSGQEKRISKYLYSTDMPKDLYDALRRQIIWIMKMVPPDKQLELNRTYEQQHDLINSMIILTVMNALDQNTFPIIKGIVYEILHKLHRHRCEDYLMKKKSTSEQNEHNRRKHRNSRQSEKRKRRAKMIEKLQEMKDPLIGKFSKRELRPFKIDNRYHSPEDSETDQSSHPGDRIIVTKDLKWCSDTCRRFLREYVDKIFDESSKVPCHRNRTCGRSYAPNEGMAPLNAPKWSVSGYSGSLKKEVDKFIRVRSSYIGNNSIDNNDTINN</sequence>
<reference evidence="2 3" key="1">
    <citation type="submission" date="2015-10" db="EMBL/GenBank/DDBJ databases">
        <title>Genome analyses suggest a sexual origin of heterokaryosis in a supposedly ancient asexual fungus.</title>
        <authorList>
            <person name="Ropars J."/>
            <person name="Sedzielewska K."/>
            <person name="Noel J."/>
            <person name="Charron P."/>
            <person name="Farinelli L."/>
            <person name="Marton T."/>
            <person name="Kruger M."/>
            <person name="Pelin A."/>
            <person name="Brachmann A."/>
            <person name="Corradi N."/>
        </authorList>
    </citation>
    <scope>NUCLEOTIDE SEQUENCE [LARGE SCALE GENOMIC DNA]</scope>
    <source>
        <strain evidence="2 3">A4</strain>
    </source>
</reference>
<dbReference type="VEuPathDB" id="FungiDB:RhiirFUN_009660"/>
<evidence type="ECO:0000313" key="3">
    <source>
        <dbReference type="Proteomes" id="UP000234323"/>
    </source>
</evidence>
<feature type="region of interest" description="Disordered" evidence="1">
    <location>
        <begin position="26"/>
        <end position="130"/>
    </location>
</feature>
<dbReference type="EMBL" id="LLXI01002277">
    <property type="protein sequence ID" value="PKY56712.1"/>
    <property type="molecule type" value="Genomic_DNA"/>
</dbReference>
<dbReference type="VEuPathDB" id="FungiDB:FUN_007074"/>